<dbReference type="EMBL" id="GL377600">
    <property type="protein sequence ID" value="EFJ21068.1"/>
    <property type="molecule type" value="Genomic_DNA"/>
</dbReference>
<gene>
    <name evidence="2" type="ORF">SELMODRAFT_271273</name>
</gene>
<dbReference type="InParanoid" id="D8S397"/>
<evidence type="ECO:0000313" key="2">
    <source>
        <dbReference type="EMBL" id="EFJ21068.1"/>
    </source>
</evidence>
<dbReference type="Proteomes" id="UP000001514">
    <property type="component" value="Unassembled WGS sequence"/>
</dbReference>
<dbReference type="HOGENOM" id="CLU_051098_0_0_1"/>
<dbReference type="PANTHER" id="PTHR34574:SF2">
    <property type="entry name" value="CALCIUM-BINDING EF-HAND FAMILY PROTEIN"/>
    <property type="match status" value="1"/>
</dbReference>
<sequence>MATQQQQQREDEIVGMGNDGVVDGSSIKALVEDKTAFARFVDGKFSALDASHTGDLTPQELKPAVLGIGGALGLPPQGSSPDTDPIYDQVMKSFLDGRAKKVSKEKFAVVLREILLGLADGLEREPINVMSLDGSKLREYARHPDAEISAVNAFVENDLESTGKVKASVLRDALKRLSVDHGAPPYAEASLPVVDAALSRSGVNEDALIDQNEYVELFKKVLLEMSTIMSEKPLTVAHVRKKFDGQSVKAFLSDKKASKKVISEAWKTLPKEKNGSIKKDDFIFGLDFVSPRAGLPPLGAIEEMDSEIIGALKMMDNGGAASHKNHHENLIDREMFEQYLRQVLGSMMLQLEGKPIVIQSSAIVSEAQAGNPAAIF</sequence>
<evidence type="ECO:0008006" key="4">
    <source>
        <dbReference type="Google" id="ProtNLM"/>
    </source>
</evidence>
<keyword evidence="3" id="KW-1185">Reference proteome</keyword>
<dbReference type="FunCoup" id="D8S397">
    <property type="interactions" value="976"/>
</dbReference>
<dbReference type="InterPro" id="IPR011992">
    <property type="entry name" value="EF-hand-dom_pair"/>
</dbReference>
<dbReference type="OrthoDB" id="1881481at2759"/>
<dbReference type="KEGG" id="smo:SELMODRAFT_271273"/>
<dbReference type="SUPFAM" id="SSF47473">
    <property type="entry name" value="EF-hand"/>
    <property type="match status" value="1"/>
</dbReference>
<name>D8S397_SELML</name>
<protein>
    <recommendedName>
        <fullName evidence="4">EF-hand domain-containing protein</fullName>
    </recommendedName>
</protein>
<keyword evidence="1" id="KW-0106">Calcium</keyword>
<dbReference type="InterPro" id="IPR018247">
    <property type="entry name" value="EF_Hand_1_Ca_BS"/>
</dbReference>
<evidence type="ECO:0000256" key="1">
    <source>
        <dbReference type="ARBA" id="ARBA00022837"/>
    </source>
</evidence>
<dbReference type="PANTHER" id="PTHR34574">
    <property type="entry name" value="CALCIUM-BINDING EF-HAND FAMILY PROTEIN-RELATED"/>
    <property type="match status" value="1"/>
</dbReference>
<dbReference type="eggNOG" id="ENOG502QUNB">
    <property type="taxonomic scope" value="Eukaryota"/>
</dbReference>
<dbReference type="PROSITE" id="PS00018">
    <property type="entry name" value="EF_HAND_1"/>
    <property type="match status" value="1"/>
</dbReference>
<accession>D8S397</accession>
<proteinExistence type="predicted"/>
<organism evidence="3">
    <name type="scientific">Selaginella moellendorffii</name>
    <name type="common">Spikemoss</name>
    <dbReference type="NCBI Taxonomy" id="88036"/>
    <lineage>
        <taxon>Eukaryota</taxon>
        <taxon>Viridiplantae</taxon>
        <taxon>Streptophyta</taxon>
        <taxon>Embryophyta</taxon>
        <taxon>Tracheophyta</taxon>
        <taxon>Lycopodiopsida</taxon>
        <taxon>Selaginellales</taxon>
        <taxon>Selaginellaceae</taxon>
        <taxon>Selaginella</taxon>
    </lineage>
</organism>
<dbReference type="AlphaFoldDB" id="D8S397"/>
<reference evidence="2 3" key="1">
    <citation type="journal article" date="2011" name="Science">
        <title>The Selaginella genome identifies genetic changes associated with the evolution of vascular plants.</title>
        <authorList>
            <person name="Banks J.A."/>
            <person name="Nishiyama T."/>
            <person name="Hasebe M."/>
            <person name="Bowman J.L."/>
            <person name="Gribskov M."/>
            <person name="dePamphilis C."/>
            <person name="Albert V.A."/>
            <person name="Aono N."/>
            <person name="Aoyama T."/>
            <person name="Ambrose B.A."/>
            <person name="Ashton N.W."/>
            <person name="Axtell M.J."/>
            <person name="Barker E."/>
            <person name="Barker M.S."/>
            <person name="Bennetzen J.L."/>
            <person name="Bonawitz N.D."/>
            <person name="Chapple C."/>
            <person name="Cheng C."/>
            <person name="Correa L.G."/>
            <person name="Dacre M."/>
            <person name="DeBarry J."/>
            <person name="Dreyer I."/>
            <person name="Elias M."/>
            <person name="Engstrom E.M."/>
            <person name="Estelle M."/>
            <person name="Feng L."/>
            <person name="Finet C."/>
            <person name="Floyd S.K."/>
            <person name="Frommer W.B."/>
            <person name="Fujita T."/>
            <person name="Gramzow L."/>
            <person name="Gutensohn M."/>
            <person name="Harholt J."/>
            <person name="Hattori M."/>
            <person name="Heyl A."/>
            <person name="Hirai T."/>
            <person name="Hiwatashi Y."/>
            <person name="Ishikawa M."/>
            <person name="Iwata M."/>
            <person name="Karol K.G."/>
            <person name="Koehler B."/>
            <person name="Kolukisaoglu U."/>
            <person name="Kubo M."/>
            <person name="Kurata T."/>
            <person name="Lalonde S."/>
            <person name="Li K."/>
            <person name="Li Y."/>
            <person name="Litt A."/>
            <person name="Lyons E."/>
            <person name="Manning G."/>
            <person name="Maruyama T."/>
            <person name="Michael T.P."/>
            <person name="Mikami K."/>
            <person name="Miyazaki S."/>
            <person name="Morinaga S."/>
            <person name="Murata T."/>
            <person name="Mueller-Roeber B."/>
            <person name="Nelson D.R."/>
            <person name="Obara M."/>
            <person name="Oguri Y."/>
            <person name="Olmstead R.G."/>
            <person name="Onodera N."/>
            <person name="Petersen B.L."/>
            <person name="Pils B."/>
            <person name="Prigge M."/>
            <person name="Rensing S.A."/>
            <person name="Riano-Pachon D.M."/>
            <person name="Roberts A.W."/>
            <person name="Sato Y."/>
            <person name="Scheller H.V."/>
            <person name="Schulz B."/>
            <person name="Schulz C."/>
            <person name="Shakirov E.V."/>
            <person name="Shibagaki N."/>
            <person name="Shinohara N."/>
            <person name="Shippen D.E."/>
            <person name="Soerensen I."/>
            <person name="Sotooka R."/>
            <person name="Sugimoto N."/>
            <person name="Sugita M."/>
            <person name="Sumikawa N."/>
            <person name="Tanurdzic M."/>
            <person name="Theissen G."/>
            <person name="Ulvskov P."/>
            <person name="Wakazuki S."/>
            <person name="Weng J.K."/>
            <person name="Willats W.W."/>
            <person name="Wipf D."/>
            <person name="Wolf P.G."/>
            <person name="Yang L."/>
            <person name="Zimmer A.D."/>
            <person name="Zhu Q."/>
            <person name="Mitros T."/>
            <person name="Hellsten U."/>
            <person name="Loque D."/>
            <person name="Otillar R."/>
            <person name="Salamov A."/>
            <person name="Schmutz J."/>
            <person name="Shapiro H."/>
            <person name="Lindquist E."/>
            <person name="Lucas S."/>
            <person name="Rokhsar D."/>
            <person name="Grigoriev I.V."/>
        </authorList>
    </citation>
    <scope>NUCLEOTIDE SEQUENCE [LARGE SCALE GENOMIC DNA]</scope>
</reference>
<dbReference type="Gramene" id="EFJ21068">
    <property type="protein sequence ID" value="EFJ21068"/>
    <property type="gene ID" value="SELMODRAFT_271273"/>
</dbReference>
<dbReference type="OMA" id="QYIRVAF"/>
<dbReference type="Gene3D" id="1.10.238.10">
    <property type="entry name" value="EF-hand"/>
    <property type="match status" value="1"/>
</dbReference>
<evidence type="ECO:0000313" key="3">
    <source>
        <dbReference type="Proteomes" id="UP000001514"/>
    </source>
</evidence>